<evidence type="ECO:0000259" key="3">
    <source>
        <dbReference type="PROSITE" id="PS51462"/>
    </source>
</evidence>
<accession>A0A0M2SKG6</accession>
<dbReference type="RefSeq" id="WP_046514832.1">
    <property type="nucleotide sequence ID" value="NZ_LAYZ01000003.1"/>
</dbReference>
<dbReference type="Gene3D" id="3.90.79.10">
    <property type="entry name" value="Nucleoside Triphosphate Pyrophosphohydrolase"/>
    <property type="match status" value="1"/>
</dbReference>
<dbReference type="InterPro" id="IPR015797">
    <property type="entry name" value="NUDIX_hydrolase-like_dom_sf"/>
</dbReference>
<protein>
    <recommendedName>
        <fullName evidence="3">Nudix hydrolase domain-containing protein</fullName>
    </recommendedName>
</protein>
<dbReference type="InterPro" id="IPR020084">
    <property type="entry name" value="NUDIX_hydrolase_CS"/>
</dbReference>
<dbReference type="PROSITE" id="PS51462">
    <property type="entry name" value="NUDIX"/>
    <property type="match status" value="1"/>
</dbReference>
<dbReference type="STRING" id="1432562.WN59_06885"/>
<name>A0A0M2SKG6_9STAP</name>
<dbReference type="Proteomes" id="UP000034287">
    <property type="component" value="Unassembled WGS sequence"/>
</dbReference>
<dbReference type="Pfam" id="PF00293">
    <property type="entry name" value="NUDIX"/>
    <property type="match status" value="1"/>
</dbReference>
<dbReference type="AlphaFoldDB" id="A0A0M2SKG6"/>
<feature type="domain" description="Nudix hydrolase" evidence="3">
    <location>
        <begin position="28"/>
        <end position="162"/>
    </location>
</feature>
<evidence type="ECO:0000313" key="4">
    <source>
        <dbReference type="EMBL" id="KKK34748.1"/>
    </source>
</evidence>
<comment type="similarity">
    <text evidence="1">Belongs to the Nudix hydrolase family.</text>
</comment>
<dbReference type="PANTHER" id="PTHR43736">
    <property type="entry name" value="ADP-RIBOSE PYROPHOSPHATASE"/>
    <property type="match status" value="1"/>
</dbReference>
<sequence>MEKWDAYDSKLKKLNFDLTRGENIPDDVFHLVSEVIVINLDGNFLAMKRDYNKASYPGFYEVSAGGSVLKDEDPTDAAKRETLEETGIRITSLEKRNIYIFEEYNTIFVSFIAHVDIPKDSIVLQEDETINYKWISNEEIYSFLSSDACVPGRNQRTINDLFGVTLNK</sequence>
<dbReference type="SUPFAM" id="SSF55811">
    <property type="entry name" value="Nudix"/>
    <property type="match status" value="1"/>
</dbReference>
<dbReference type="EMBL" id="LAYZ01000003">
    <property type="protein sequence ID" value="KKK34748.1"/>
    <property type="molecule type" value="Genomic_DNA"/>
</dbReference>
<dbReference type="PANTHER" id="PTHR43736:SF1">
    <property type="entry name" value="DIHYDRONEOPTERIN TRIPHOSPHATE DIPHOSPHATASE"/>
    <property type="match status" value="1"/>
</dbReference>
<evidence type="ECO:0000256" key="1">
    <source>
        <dbReference type="ARBA" id="ARBA00005582"/>
    </source>
</evidence>
<proteinExistence type="inferred from homology"/>
<dbReference type="PROSITE" id="PS00893">
    <property type="entry name" value="NUDIX_BOX"/>
    <property type="match status" value="1"/>
</dbReference>
<dbReference type="CDD" id="cd04693">
    <property type="entry name" value="NUDIX_Hydrolase"/>
    <property type="match status" value="1"/>
</dbReference>
<keyword evidence="2" id="KW-0378">Hydrolase</keyword>
<dbReference type="OrthoDB" id="9786032at2"/>
<organism evidence="4 5">
    <name type="scientific">Salinicoccus sediminis</name>
    <dbReference type="NCBI Taxonomy" id="1432562"/>
    <lineage>
        <taxon>Bacteria</taxon>
        <taxon>Bacillati</taxon>
        <taxon>Bacillota</taxon>
        <taxon>Bacilli</taxon>
        <taxon>Bacillales</taxon>
        <taxon>Staphylococcaceae</taxon>
        <taxon>Salinicoccus</taxon>
    </lineage>
</organism>
<dbReference type="GO" id="GO:0016787">
    <property type="term" value="F:hydrolase activity"/>
    <property type="evidence" value="ECO:0007669"/>
    <property type="project" value="UniProtKB-KW"/>
</dbReference>
<evidence type="ECO:0000256" key="2">
    <source>
        <dbReference type="ARBA" id="ARBA00022801"/>
    </source>
</evidence>
<dbReference type="InterPro" id="IPR000086">
    <property type="entry name" value="NUDIX_hydrolase_dom"/>
</dbReference>
<reference evidence="4 5" key="1">
    <citation type="submission" date="2015-04" db="EMBL/GenBank/DDBJ databases">
        <title>Taxonomic description and genome sequence of Salinicoccus sediminis sp. nov., a novel hyper halotolerant bacterium isolated from marine sediment.</title>
        <authorList>
            <person name="Mathan Kumar R."/>
            <person name="Kaur G."/>
            <person name="Kumar N."/>
            <person name="Kumar A."/>
            <person name="Singh N.K."/>
            <person name="Kaur N."/>
            <person name="Mayilraj S."/>
        </authorList>
    </citation>
    <scope>NUCLEOTIDE SEQUENCE [LARGE SCALE GENOMIC DNA]</scope>
    <source>
        <strain evidence="4 5">SV-16</strain>
    </source>
</reference>
<evidence type="ECO:0000313" key="5">
    <source>
        <dbReference type="Proteomes" id="UP000034287"/>
    </source>
</evidence>
<comment type="caution">
    <text evidence="4">The sequence shown here is derived from an EMBL/GenBank/DDBJ whole genome shotgun (WGS) entry which is preliminary data.</text>
</comment>
<dbReference type="PATRIC" id="fig|1432562.3.peg.1371"/>
<gene>
    <name evidence="4" type="ORF">WN59_06885</name>
</gene>
<keyword evidence="5" id="KW-1185">Reference proteome</keyword>